<accession>A0A562KNC3</accession>
<dbReference type="AlphaFoldDB" id="A0A562KNC3"/>
<dbReference type="RefSeq" id="WP_145072040.1">
    <property type="nucleotide sequence ID" value="NZ_JACIIY010000008.1"/>
</dbReference>
<dbReference type="InterPro" id="IPR027599">
    <property type="entry name" value="PqqD-rel_X"/>
</dbReference>
<evidence type="ECO:0000313" key="2">
    <source>
        <dbReference type="Proteomes" id="UP000316624"/>
    </source>
</evidence>
<dbReference type="EMBL" id="VLKK01000002">
    <property type="protein sequence ID" value="TWH96880.1"/>
    <property type="molecule type" value="Genomic_DNA"/>
</dbReference>
<gene>
    <name evidence="1" type="ORF">IQ35_00814</name>
</gene>
<name>A0A562KNC3_SPHWJ</name>
<dbReference type="Proteomes" id="UP000316624">
    <property type="component" value="Unassembled WGS sequence"/>
</dbReference>
<evidence type="ECO:0000313" key="1">
    <source>
        <dbReference type="EMBL" id="TWH96880.1"/>
    </source>
</evidence>
<sequence>MTVDQRYCREREGNILSRTLGDIGLLYHRPSGQTHIVISPVPEILEAMEDDSPVSVGDLLQRLSRRFDLGPQETALPKIAAHLADMAALGLIRAVA</sequence>
<organism evidence="1 2">
    <name type="scientific">Sphingobium wenxiniae (strain DSM 21828 / CGMCC 1.7748 / JZ-1)</name>
    <dbReference type="NCBI Taxonomy" id="595605"/>
    <lineage>
        <taxon>Bacteria</taxon>
        <taxon>Pseudomonadati</taxon>
        <taxon>Pseudomonadota</taxon>
        <taxon>Alphaproteobacteria</taxon>
        <taxon>Sphingomonadales</taxon>
        <taxon>Sphingomonadaceae</taxon>
        <taxon>Sphingobium</taxon>
    </lineage>
</organism>
<dbReference type="NCBIfam" id="TIGR04353">
    <property type="entry name" value="PqqD_rel_X"/>
    <property type="match status" value="1"/>
</dbReference>
<protein>
    <submittedName>
        <fullName evidence="1">PqqD family protein of HPr-rel-A system</fullName>
    </submittedName>
</protein>
<proteinExistence type="predicted"/>
<reference evidence="1 2" key="1">
    <citation type="journal article" date="2015" name="Stand. Genomic Sci.">
        <title>Genomic Encyclopedia of Bacterial and Archaeal Type Strains, Phase III: the genomes of soil and plant-associated and newly described type strains.</title>
        <authorList>
            <person name="Whitman W.B."/>
            <person name="Woyke T."/>
            <person name="Klenk H.P."/>
            <person name="Zhou Y."/>
            <person name="Lilburn T.G."/>
            <person name="Beck B.J."/>
            <person name="De Vos P."/>
            <person name="Vandamme P."/>
            <person name="Eisen J.A."/>
            <person name="Garrity G."/>
            <person name="Hugenholtz P."/>
            <person name="Kyrpides N.C."/>
        </authorList>
    </citation>
    <scope>NUCLEOTIDE SEQUENCE [LARGE SCALE GENOMIC DNA]</scope>
    <source>
        <strain evidence="1 2">CGMCC 1.7748</strain>
    </source>
</reference>
<comment type="caution">
    <text evidence="1">The sequence shown here is derived from an EMBL/GenBank/DDBJ whole genome shotgun (WGS) entry which is preliminary data.</text>
</comment>
<keyword evidence="2" id="KW-1185">Reference proteome</keyword>